<feature type="domain" description="Multidrug resistance protein MdtA-like barrel-sandwich hybrid" evidence="2">
    <location>
        <begin position="62"/>
        <end position="220"/>
    </location>
</feature>
<dbReference type="Pfam" id="PF26002">
    <property type="entry name" value="Beta-barrel_AprE"/>
    <property type="match status" value="1"/>
</dbReference>
<evidence type="ECO:0000313" key="5">
    <source>
        <dbReference type="Proteomes" id="UP000033121"/>
    </source>
</evidence>
<proteinExistence type="predicted"/>
<keyword evidence="5" id="KW-1185">Reference proteome</keyword>
<dbReference type="Gene3D" id="2.40.30.170">
    <property type="match status" value="1"/>
</dbReference>
<dbReference type="OrthoDB" id="9809068at2"/>
<dbReference type="Gene3D" id="1.10.287.470">
    <property type="entry name" value="Helix hairpin bin"/>
    <property type="match status" value="1"/>
</dbReference>
<evidence type="ECO:0000259" key="3">
    <source>
        <dbReference type="Pfam" id="PF26002"/>
    </source>
</evidence>
<dbReference type="InterPro" id="IPR058982">
    <property type="entry name" value="Beta-barrel_AprE"/>
</dbReference>
<feature type="compositionally biased region" description="Basic and acidic residues" evidence="1">
    <location>
        <begin position="352"/>
        <end position="362"/>
    </location>
</feature>
<dbReference type="STRING" id="1220578.FPE01S_04_03760"/>
<dbReference type="PANTHER" id="PTHR30469:SF33">
    <property type="entry name" value="SLR1207 PROTEIN"/>
    <property type="match status" value="1"/>
</dbReference>
<dbReference type="Proteomes" id="UP000033121">
    <property type="component" value="Unassembled WGS sequence"/>
</dbReference>
<dbReference type="Gene3D" id="2.40.50.100">
    <property type="match status" value="1"/>
</dbReference>
<dbReference type="InterPro" id="IPR058625">
    <property type="entry name" value="MdtA-like_BSH"/>
</dbReference>
<dbReference type="RefSeq" id="WP_046371102.1">
    <property type="nucleotide sequence ID" value="NZ_BBWV01000004.1"/>
</dbReference>
<comment type="caution">
    <text evidence="4">The sequence shown here is derived from an EMBL/GenBank/DDBJ whole genome shotgun (WGS) entry which is preliminary data.</text>
</comment>
<sequence>MNKKLVWILVGVLVLVGALFGMKKAGIIGKEEGIKVTTEKLENRTIIETVNASGSVYPEIEVKVSSDISGEIIELNVEEGDSVRKGQVVAKIFADLYLTQRDQVAAAVRQQEAITENSKASLDALKSAMTQSEAQYNRQKQLMEEKVISRSEFEIAENAYNTAKANYNAGLQGIRGNQAAVQSAQANLQRANKDLGRTTIVAPMDGIISLLAVKKGERVVGTAQMTGTEMMRIADMKKIEVRVDVGENDIPKVHLGDSALIEIDAYNGRKFKGIVTQIASSSNSLGTTTATNTNDVTNYKVHIRLLPESYADLLKDKRPKAFPFRPGMSAAADIQTRRRENVLAAPINAVTTREKDSDKSVAETKGSIPADDNNNTEEEGKKSLSSDLDEVVFVLQADKTTIKRVKVRTGIQDINYIEILGGLKPGEEVVTGPYSLISKSLKNNDKVKVVKKEELFEAKKK</sequence>
<reference evidence="4 5" key="1">
    <citation type="submission" date="2015-04" db="EMBL/GenBank/DDBJ databases">
        <title>Whole genome shotgun sequence of Flavihumibacter petaseus NBRC 106054.</title>
        <authorList>
            <person name="Miyazawa S."/>
            <person name="Hosoyama A."/>
            <person name="Hashimoto M."/>
            <person name="Noguchi M."/>
            <person name="Tsuchikane K."/>
            <person name="Ohji S."/>
            <person name="Yamazoe A."/>
            <person name="Ichikawa N."/>
            <person name="Kimura A."/>
            <person name="Fujita N."/>
        </authorList>
    </citation>
    <scope>NUCLEOTIDE SEQUENCE [LARGE SCALE GENOMIC DNA]</scope>
    <source>
        <strain evidence="4 5">NBRC 106054</strain>
    </source>
</reference>
<dbReference type="PROSITE" id="PS50890">
    <property type="entry name" value="PUA"/>
    <property type="match status" value="1"/>
</dbReference>
<feature type="region of interest" description="Disordered" evidence="1">
    <location>
        <begin position="347"/>
        <end position="383"/>
    </location>
</feature>
<dbReference type="Pfam" id="PF25917">
    <property type="entry name" value="BSH_RND"/>
    <property type="match status" value="1"/>
</dbReference>
<dbReference type="EMBL" id="BBWV01000004">
    <property type="protein sequence ID" value="GAO45133.1"/>
    <property type="molecule type" value="Genomic_DNA"/>
</dbReference>
<accession>A0A0E9N5Q2</accession>
<organism evidence="4 5">
    <name type="scientific">Flavihumibacter petaseus NBRC 106054</name>
    <dbReference type="NCBI Taxonomy" id="1220578"/>
    <lineage>
        <taxon>Bacteria</taxon>
        <taxon>Pseudomonadati</taxon>
        <taxon>Bacteroidota</taxon>
        <taxon>Chitinophagia</taxon>
        <taxon>Chitinophagales</taxon>
        <taxon>Chitinophagaceae</taxon>
        <taxon>Flavihumibacter</taxon>
    </lineage>
</organism>
<evidence type="ECO:0000313" key="4">
    <source>
        <dbReference type="EMBL" id="GAO45133.1"/>
    </source>
</evidence>
<name>A0A0E9N5Q2_9BACT</name>
<dbReference type="PANTHER" id="PTHR30469">
    <property type="entry name" value="MULTIDRUG RESISTANCE PROTEIN MDTA"/>
    <property type="match status" value="1"/>
</dbReference>
<gene>
    <name evidence="4" type="ORF">FPE01S_04_03760</name>
</gene>
<dbReference type="GO" id="GO:1990281">
    <property type="term" value="C:efflux pump complex"/>
    <property type="evidence" value="ECO:0007669"/>
    <property type="project" value="TreeGrafter"/>
</dbReference>
<protein>
    <submittedName>
        <fullName evidence="4">Putative efflux pump membrane fusion protein</fullName>
    </submittedName>
</protein>
<dbReference type="GO" id="GO:0015562">
    <property type="term" value="F:efflux transmembrane transporter activity"/>
    <property type="evidence" value="ECO:0007669"/>
    <property type="project" value="TreeGrafter"/>
</dbReference>
<evidence type="ECO:0000256" key="1">
    <source>
        <dbReference type="SAM" id="MobiDB-lite"/>
    </source>
</evidence>
<evidence type="ECO:0000259" key="2">
    <source>
        <dbReference type="Pfam" id="PF25917"/>
    </source>
</evidence>
<dbReference type="AlphaFoldDB" id="A0A0E9N5Q2"/>
<dbReference type="SUPFAM" id="SSF111369">
    <property type="entry name" value="HlyD-like secretion proteins"/>
    <property type="match status" value="1"/>
</dbReference>
<dbReference type="Gene3D" id="2.40.420.20">
    <property type="match status" value="1"/>
</dbReference>
<feature type="domain" description="AprE-like beta-barrel" evidence="3">
    <location>
        <begin position="241"/>
        <end position="337"/>
    </location>
</feature>